<dbReference type="KEGG" id="eus:EUTSA_v10027090mg"/>
<reference evidence="1 2" key="1">
    <citation type="journal article" date="2013" name="Front. Plant Sci.">
        <title>The Reference Genome of the Halophytic Plant Eutrema salsugineum.</title>
        <authorList>
            <person name="Yang R."/>
            <person name="Jarvis D.E."/>
            <person name="Chen H."/>
            <person name="Beilstein M.A."/>
            <person name="Grimwood J."/>
            <person name="Jenkins J."/>
            <person name="Shu S."/>
            <person name="Prochnik S."/>
            <person name="Xin M."/>
            <person name="Ma C."/>
            <person name="Schmutz J."/>
            <person name="Wing R.A."/>
            <person name="Mitchell-Olds T."/>
            <person name="Schumaker K.S."/>
            <person name="Wang X."/>
        </authorList>
    </citation>
    <scope>NUCLEOTIDE SEQUENCE [LARGE SCALE GENOMIC DNA]</scope>
</reference>
<dbReference type="Gramene" id="ESQ56328">
    <property type="protein sequence ID" value="ESQ56328"/>
    <property type="gene ID" value="EUTSA_v10027090mg"/>
</dbReference>
<dbReference type="EMBL" id="KI517384">
    <property type="protein sequence ID" value="ESQ56328.1"/>
    <property type="molecule type" value="Genomic_DNA"/>
</dbReference>
<feature type="non-terminal residue" evidence="1">
    <location>
        <position position="1"/>
    </location>
</feature>
<accession>V4MSP4</accession>
<sequence>QVEIKPFSKEGLNTSILAILRDTRFKIFEDSLLSSIEPRLCTVSLKDKNILKSLVLQVKTYNYEMIEGSIPITIIFRVHYKAMMSAFSSKVKLSSKKSETLLLQTYLSRSNSVIPRYIQWKEINLPDEWVLEGVFQPKPTKPNEPLESNTRLKHIE</sequence>
<dbReference type="InterPro" id="IPR028919">
    <property type="entry name" value="Viral_movement"/>
</dbReference>
<gene>
    <name evidence="1" type="ORF">EUTSA_v10027090mg</name>
</gene>
<dbReference type="PANTHER" id="PTHR47599:SF2">
    <property type="match status" value="1"/>
</dbReference>
<dbReference type="OMA" id="IEPRLCT"/>
<evidence type="ECO:0000313" key="2">
    <source>
        <dbReference type="Proteomes" id="UP000030689"/>
    </source>
</evidence>
<dbReference type="AlphaFoldDB" id="V4MSP4"/>
<evidence type="ECO:0000313" key="1">
    <source>
        <dbReference type="EMBL" id="ESQ56328.1"/>
    </source>
</evidence>
<proteinExistence type="predicted"/>
<dbReference type="PANTHER" id="PTHR47599">
    <property type="entry name" value="CELL-TO-CELL MOVEMENT PROTEIN"/>
    <property type="match status" value="1"/>
</dbReference>
<name>V4MSP4_EUTSA</name>
<keyword evidence="2" id="KW-1185">Reference proteome</keyword>
<dbReference type="Pfam" id="PF01107">
    <property type="entry name" value="MP"/>
    <property type="match status" value="1"/>
</dbReference>
<dbReference type="InterPro" id="IPR051596">
    <property type="entry name" value="Caulimoviridae_Movement"/>
</dbReference>
<protein>
    <submittedName>
        <fullName evidence="1">Uncharacterized protein</fullName>
    </submittedName>
</protein>
<organism evidence="1 2">
    <name type="scientific">Eutrema salsugineum</name>
    <name type="common">Saltwater cress</name>
    <name type="synonym">Sisymbrium salsugineum</name>
    <dbReference type="NCBI Taxonomy" id="72664"/>
    <lineage>
        <taxon>Eukaryota</taxon>
        <taxon>Viridiplantae</taxon>
        <taxon>Streptophyta</taxon>
        <taxon>Embryophyta</taxon>
        <taxon>Tracheophyta</taxon>
        <taxon>Spermatophyta</taxon>
        <taxon>Magnoliopsida</taxon>
        <taxon>eudicotyledons</taxon>
        <taxon>Gunneridae</taxon>
        <taxon>Pentapetalae</taxon>
        <taxon>rosids</taxon>
        <taxon>malvids</taxon>
        <taxon>Brassicales</taxon>
        <taxon>Brassicaceae</taxon>
        <taxon>Eutremeae</taxon>
        <taxon>Eutrema</taxon>
    </lineage>
</organism>
<dbReference type="Proteomes" id="UP000030689">
    <property type="component" value="Unassembled WGS sequence"/>
</dbReference>